<evidence type="ECO:0000256" key="12">
    <source>
        <dbReference type="RuleBase" id="RU363075"/>
    </source>
</evidence>
<feature type="signal peptide" evidence="13">
    <location>
        <begin position="1"/>
        <end position="19"/>
    </location>
</feature>
<feature type="transmembrane region" description="Helical" evidence="12">
    <location>
        <begin position="303"/>
        <end position="323"/>
    </location>
</feature>
<dbReference type="UniPathway" id="UPA00378"/>
<name>A0A7I8VN14_9ANNE</name>
<dbReference type="GO" id="GO:0005789">
    <property type="term" value="C:endoplasmic reticulum membrane"/>
    <property type="evidence" value="ECO:0007669"/>
    <property type="project" value="UniProtKB-SubCell"/>
</dbReference>
<dbReference type="AlphaFoldDB" id="A0A7I8VN14"/>
<keyword evidence="6 12" id="KW-0812">Transmembrane</keyword>
<evidence type="ECO:0000313" key="14">
    <source>
        <dbReference type="EMBL" id="CAD5117679.1"/>
    </source>
</evidence>
<feature type="transmembrane region" description="Helical" evidence="12">
    <location>
        <begin position="199"/>
        <end position="222"/>
    </location>
</feature>
<evidence type="ECO:0000256" key="2">
    <source>
        <dbReference type="ARBA" id="ARBA00004922"/>
    </source>
</evidence>
<comment type="similarity">
    <text evidence="3 12">Belongs to the glycosyltransferase 22 family.</text>
</comment>
<comment type="pathway">
    <text evidence="2">Protein modification; protein glycosylation.</text>
</comment>
<dbReference type="PANTHER" id="PTHR22760:SF1">
    <property type="entry name" value="DOL-P-MAN:MAN(7)GLCNAC(2)-PP-DOL ALPHA-1,6-MANNOSYLTRANSFERASE"/>
    <property type="match status" value="1"/>
</dbReference>
<keyword evidence="13" id="KW-0732">Signal</keyword>
<feature type="transmembrane region" description="Helical" evidence="12">
    <location>
        <begin position="250"/>
        <end position="274"/>
    </location>
</feature>
<dbReference type="GO" id="GO:0052917">
    <property type="term" value="F:dol-P-Man:Man(7)GlcNAc(2)-PP-Dol alpha-1,6-mannosyltransferase activity"/>
    <property type="evidence" value="ECO:0007669"/>
    <property type="project" value="UniProtKB-EC"/>
</dbReference>
<sequence>MNGPDIIFFLVMLFQLVICPYNKVEESFNTQASHDIIFYGPNIGMYDHLEFPGVVPRSFIGPLFLATMSSPFVALFKAIGLSKFASQLLIRLVLGLTVWHAFKRYQAAIGQRYGQNITKWLTIISCTQFHFIFYMTRTLPNTFALVLCLHALAFVIKRNHLSFIFSAACGIIIFRSELAIMMGCYLISELMTKLRVVDAIKYSIPAGFLWIFFTVFIDSYFWRRWVWPEAEVFYFNTFLNKSSGWGTSPFFWYFYSAIPRALATSLFFIPFGFYMESGIRQLFLPAIVYVGFYSFLPHKELRFIIYIFPIFNTVAAVACARFWRSMNQSLFKKILAIWVIAHLALNILFSGLLLYLANINYPGGQAMQILHKIEPRSSPVYVHIDTLSAETGVSRFTELFDNWSYSKKEGIAPNSEEMLGFTHILTEPGVNNEKLRMYNQTHSVMSIIQGHPQLKLDLNAFPWIPIRILTKPAIYILKRNG</sequence>
<feature type="transmembrane region" description="Helical" evidence="12">
    <location>
        <begin position="335"/>
        <end position="357"/>
    </location>
</feature>
<evidence type="ECO:0000256" key="8">
    <source>
        <dbReference type="ARBA" id="ARBA00022989"/>
    </source>
</evidence>
<dbReference type="InterPro" id="IPR005599">
    <property type="entry name" value="GPI_mannosylTrfase"/>
</dbReference>
<keyword evidence="8 12" id="KW-1133">Transmembrane helix</keyword>
<gene>
    <name evidence="14" type="ORF">DGYR_LOCUS6182</name>
</gene>
<keyword evidence="5" id="KW-0808">Transferase</keyword>
<keyword evidence="15" id="KW-1185">Reference proteome</keyword>
<dbReference type="GO" id="GO:0006487">
    <property type="term" value="P:protein N-linked glycosylation"/>
    <property type="evidence" value="ECO:0007669"/>
    <property type="project" value="TreeGrafter"/>
</dbReference>
<comment type="catalytic activity">
    <reaction evidence="11">
        <text>an alpha-D-Man-(1-&gt;2)-alpha-D-Man-(1-&gt;2)-alpha-D-Man-(1-&gt;3)-[alpha-D-Man-(1-&gt;2)-alpha-D-Man-(1-&gt;3)-alpha-D-Man-(1-&gt;6)]-beta-D-Man-(1-&gt;4)-beta-D-GlcNAc-(1-&gt;4)-alpha-D-GlcNAc-diphospho-di-trans,poly-cis-dolichol + a di-trans,poly-cis-dolichyl beta-D-mannosyl phosphate = an alpha-D-Man-(1-&gt;2)-alpha-D-Man-(1-&gt;2)-alpha-D-Man-(1-&gt;3)-[alpha-D-Man-(1-&gt;2)-alpha-D-Man-(1-&gt;3)-[alpha-D-Man-(1-&gt;6)]-alpha-D-Man-(1-&gt;6)]-beta-D-Man-(1-&gt;4)-beta-D-GlcNAc-(1-&gt;4)-alpha-D-GlcNAc-diphospho-di-trans,poly-cis-dolichol + a di-trans,poly-cis-dolichyl phosphate + H(+)</text>
        <dbReference type="Rhea" id="RHEA:29535"/>
        <dbReference type="Rhea" id="RHEA-COMP:19498"/>
        <dbReference type="Rhea" id="RHEA-COMP:19501"/>
        <dbReference type="Rhea" id="RHEA-COMP:19518"/>
        <dbReference type="Rhea" id="RHEA-COMP:19519"/>
        <dbReference type="ChEBI" id="CHEBI:15378"/>
        <dbReference type="ChEBI" id="CHEBI:57683"/>
        <dbReference type="ChEBI" id="CHEBI:58211"/>
        <dbReference type="ChEBI" id="CHEBI:132517"/>
        <dbReference type="ChEBI" id="CHEBI:132519"/>
        <dbReference type="EC" id="2.4.1.260"/>
    </reaction>
    <physiologicalReaction direction="left-to-right" evidence="11">
        <dbReference type="Rhea" id="RHEA:29536"/>
    </physiologicalReaction>
</comment>
<feature type="transmembrane region" description="Helical" evidence="12">
    <location>
        <begin position="281"/>
        <end position="297"/>
    </location>
</feature>
<evidence type="ECO:0000256" key="9">
    <source>
        <dbReference type="ARBA" id="ARBA00023136"/>
    </source>
</evidence>
<feature type="chain" id="PRO_5029595786" description="Mannosyltransferase" evidence="13">
    <location>
        <begin position="20"/>
        <end position="481"/>
    </location>
</feature>
<feature type="transmembrane region" description="Helical" evidence="12">
    <location>
        <begin position="162"/>
        <end position="187"/>
    </location>
</feature>
<dbReference type="OrthoDB" id="19039at2759"/>
<comment type="function">
    <text evidence="10">Mannosyltransferase that operates in the biosynthetic pathway of dolichol-linked oligosaccharides, the glycan precursors employed in protein asparagine (N)-glycosylation. The assembly of dolichol-linked oligosaccharides begins on the cytosolic side of the endoplasmic reticulum membrane and finishes in its lumen. The sequential addition of sugars to dolichol pyrophosphate produces dolichol-linked oligosaccharides containing fourteen sugars, including two GlcNAcs, nine mannoses and three glucoses. Once assembled, the oligosaccharide is transferred from the lipid to nascent proteins by oligosaccharyltransferases. In the lumen of the endoplasmic reticulum, adds the eighth mannose residue in an alpha-1,6 linkage onto Man(7)GlcNAc(2)-PP-dolichol to produce Man(8)GlcNAc(2)-PP-dolichol.</text>
</comment>
<evidence type="ECO:0000256" key="7">
    <source>
        <dbReference type="ARBA" id="ARBA00022824"/>
    </source>
</evidence>
<evidence type="ECO:0000256" key="13">
    <source>
        <dbReference type="SAM" id="SignalP"/>
    </source>
</evidence>
<feature type="transmembrane region" description="Helical" evidence="12">
    <location>
        <begin position="138"/>
        <end position="156"/>
    </location>
</feature>
<keyword evidence="7 12" id="KW-0256">Endoplasmic reticulum</keyword>
<keyword evidence="9 12" id="KW-0472">Membrane</keyword>
<accession>A0A7I8VN14</accession>
<evidence type="ECO:0000256" key="6">
    <source>
        <dbReference type="ARBA" id="ARBA00022692"/>
    </source>
</evidence>
<proteinExistence type="inferred from homology"/>
<dbReference type="Proteomes" id="UP000549394">
    <property type="component" value="Unassembled WGS sequence"/>
</dbReference>
<dbReference type="Pfam" id="PF03901">
    <property type="entry name" value="Glyco_transf_22"/>
    <property type="match status" value="1"/>
</dbReference>
<organism evidence="14 15">
    <name type="scientific">Dimorphilus gyrociliatus</name>
    <dbReference type="NCBI Taxonomy" id="2664684"/>
    <lineage>
        <taxon>Eukaryota</taxon>
        <taxon>Metazoa</taxon>
        <taxon>Spiralia</taxon>
        <taxon>Lophotrochozoa</taxon>
        <taxon>Annelida</taxon>
        <taxon>Polychaeta</taxon>
        <taxon>Polychaeta incertae sedis</taxon>
        <taxon>Dinophilidae</taxon>
        <taxon>Dimorphilus</taxon>
    </lineage>
</organism>
<dbReference type="EC" id="2.4.1.-" evidence="12"/>
<evidence type="ECO:0000256" key="4">
    <source>
        <dbReference type="ARBA" id="ARBA00022676"/>
    </source>
</evidence>
<comment type="caution">
    <text evidence="14">The sequence shown here is derived from an EMBL/GenBank/DDBJ whole genome shotgun (WGS) entry which is preliminary data.</text>
</comment>
<evidence type="ECO:0000256" key="11">
    <source>
        <dbReference type="ARBA" id="ARBA00048899"/>
    </source>
</evidence>
<evidence type="ECO:0000256" key="5">
    <source>
        <dbReference type="ARBA" id="ARBA00022679"/>
    </source>
</evidence>
<evidence type="ECO:0000313" key="15">
    <source>
        <dbReference type="Proteomes" id="UP000549394"/>
    </source>
</evidence>
<protein>
    <recommendedName>
        <fullName evidence="12">Mannosyltransferase</fullName>
        <ecNumber evidence="12">2.4.1.-</ecNumber>
    </recommendedName>
</protein>
<keyword evidence="4 12" id="KW-0328">Glycosyltransferase</keyword>
<dbReference type="EMBL" id="CAJFCJ010000007">
    <property type="protein sequence ID" value="CAD5117679.1"/>
    <property type="molecule type" value="Genomic_DNA"/>
</dbReference>
<evidence type="ECO:0000256" key="1">
    <source>
        <dbReference type="ARBA" id="ARBA00004477"/>
    </source>
</evidence>
<evidence type="ECO:0000256" key="3">
    <source>
        <dbReference type="ARBA" id="ARBA00007063"/>
    </source>
</evidence>
<dbReference type="PANTHER" id="PTHR22760">
    <property type="entry name" value="GLYCOSYLTRANSFERASE"/>
    <property type="match status" value="1"/>
</dbReference>
<reference evidence="14 15" key="1">
    <citation type="submission" date="2020-08" db="EMBL/GenBank/DDBJ databases">
        <authorList>
            <person name="Hejnol A."/>
        </authorList>
    </citation>
    <scope>NUCLEOTIDE SEQUENCE [LARGE SCALE GENOMIC DNA]</scope>
</reference>
<comment type="subcellular location">
    <subcellularLocation>
        <location evidence="1 12">Endoplasmic reticulum membrane</location>
        <topology evidence="1 12">Multi-pass membrane protein</topology>
    </subcellularLocation>
</comment>
<evidence type="ECO:0000256" key="10">
    <source>
        <dbReference type="ARBA" id="ARBA00044721"/>
    </source>
</evidence>